<dbReference type="GO" id="GO:0008168">
    <property type="term" value="F:methyltransferase activity"/>
    <property type="evidence" value="ECO:0007669"/>
    <property type="project" value="UniProtKB-KW"/>
</dbReference>
<dbReference type="EMBL" id="SJZI01000008">
    <property type="protein sequence ID" value="TCJ17870.1"/>
    <property type="molecule type" value="Genomic_DNA"/>
</dbReference>
<dbReference type="GO" id="GO:0032259">
    <property type="term" value="P:methylation"/>
    <property type="evidence" value="ECO:0007669"/>
    <property type="project" value="UniProtKB-KW"/>
</dbReference>
<dbReference type="PANTHER" id="PTHR43861">
    <property type="entry name" value="TRANS-ACONITATE 2-METHYLTRANSFERASE-RELATED"/>
    <property type="match status" value="1"/>
</dbReference>
<gene>
    <name evidence="3" type="ORF">EPD60_06705</name>
</gene>
<keyword evidence="4" id="KW-1185">Reference proteome</keyword>
<dbReference type="Gene3D" id="3.40.50.150">
    <property type="entry name" value="Vaccinia Virus protein VP39"/>
    <property type="match status" value="1"/>
</dbReference>
<dbReference type="CDD" id="cd02440">
    <property type="entry name" value="AdoMet_MTases"/>
    <property type="match status" value="1"/>
</dbReference>
<dbReference type="InterPro" id="IPR041698">
    <property type="entry name" value="Methyltransf_25"/>
</dbReference>
<accession>A0A4R1BKF9</accession>
<protein>
    <submittedName>
        <fullName evidence="3">Class I SAM-dependent methyltransferase</fullName>
    </submittedName>
</protein>
<dbReference type="SUPFAM" id="SSF53335">
    <property type="entry name" value="S-adenosyl-L-methionine-dependent methyltransferases"/>
    <property type="match status" value="1"/>
</dbReference>
<dbReference type="PANTHER" id="PTHR43861:SF3">
    <property type="entry name" value="PUTATIVE (AFU_ORTHOLOGUE AFUA_2G14390)-RELATED"/>
    <property type="match status" value="1"/>
</dbReference>
<dbReference type="InterPro" id="IPR029063">
    <property type="entry name" value="SAM-dependent_MTases_sf"/>
</dbReference>
<evidence type="ECO:0000313" key="3">
    <source>
        <dbReference type="EMBL" id="TCJ17870.1"/>
    </source>
</evidence>
<dbReference type="Pfam" id="PF13649">
    <property type="entry name" value="Methyltransf_25"/>
    <property type="match status" value="1"/>
</dbReference>
<dbReference type="Proteomes" id="UP000295334">
    <property type="component" value="Unassembled WGS sequence"/>
</dbReference>
<proteinExistence type="predicted"/>
<evidence type="ECO:0000259" key="2">
    <source>
        <dbReference type="Pfam" id="PF13649"/>
    </source>
</evidence>
<name>A0A4R1BKF9_9BACT</name>
<feature type="domain" description="Methyltransferase" evidence="2">
    <location>
        <begin position="51"/>
        <end position="145"/>
    </location>
</feature>
<dbReference type="OrthoDB" id="9811589at2"/>
<dbReference type="Gene3D" id="2.20.25.110">
    <property type="entry name" value="S-adenosyl-L-methionine-dependent methyltransferases"/>
    <property type="match status" value="1"/>
</dbReference>
<sequence>MNKPRFLNQLNDQFFAGQYREVWRRTIPAGLTEAECDFILDASGAAPGAPVLDLLCGYGRHALELARRGYPVTAVDNSEPYIDEIRAAAAAEGLPVTAVCAPVQHWAPEGRYAMVICMGNSFAFFDAAGTRVLLQRIAASLEPGGTLIINSWMIAEIALHHFKAREWHELEGYKYLIANEYHLQPARIHSEHTLISAAGGVETIRGVDYIFSLSELESFFGEAGLRLEAIYSTPRKRPFRLGDGRAYLVVRSDK</sequence>
<evidence type="ECO:0000313" key="4">
    <source>
        <dbReference type="Proteomes" id="UP000295334"/>
    </source>
</evidence>
<dbReference type="AlphaFoldDB" id="A0A4R1BKF9"/>
<keyword evidence="3" id="KW-0489">Methyltransferase</keyword>
<comment type="caution">
    <text evidence="3">The sequence shown here is derived from an EMBL/GenBank/DDBJ whole genome shotgun (WGS) entry which is preliminary data.</text>
</comment>
<evidence type="ECO:0000256" key="1">
    <source>
        <dbReference type="ARBA" id="ARBA00022679"/>
    </source>
</evidence>
<keyword evidence="1 3" id="KW-0808">Transferase</keyword>
<organism evidence="3 4">
    <name type="scientific">Flaviaesturariibacter flavus</name>
    <dbReference type="NCBI Taxonomy" id="2502780"/>
    <lineage>
        <taxon>Bacteria</taxon>
        <taxon>Pseudomonadati</taxon>
        <taxon>Bacteroidota</taxon>
        <taxon>Chitinophagia</taxon>
        <taxon>Chitinophagales</taxon>
        <taxon>Chitinophagaceae</taxon>
        <taxon>Flaviaestuariibacter</taxon>
    </lineage>
</organism>
<reference evidence="3 4" key="1">
    <citation type="submission" date="2019-03" db="EMBL/GenBank/DDBJ databases">
        <authorList>
            <person name="Kim M.K.M."/>
        </authorList>
    </citation>
    <scope>NUCLEOTIDE SEQUENCE [LARGE SCALE GENOMIC DNA]</scope>
    <source>
        <strain evidence="3 4">17J68-12</strain>
    </source>
</reference>